<evidence type="ECO:0000313" key="8">
    <source>
        <dbReference type="Proteomes" id="UP000184245"/>
    </source>
</evidence>
<evidence type="ECO:0000256" key="3">
    <source>
        <dbReference type="ARBA" id="ARBA00022692"/>
    </source>
</evidence>
<dbReference type="CDD" id="cd06579">
    <property type="entry name" value="TM_PBP1_transp_AraH_like"/>
    <property type="match status" value="1"/>
</dbReference>
<feature type="transmembrane region" description="Helical" evidence="6">
    <location>
        <begin position="130"/>
        <end position="148"/>
    </location>
</feature>
<dbReference type="PANTHER" id="PTHR32196">
    <property type="entry name" value="ABC TRANSPORTER PERMEASE PROTEIN YPHD-RELATED-RELATED"/>
    <property type="match status" value="1"/>
</dbReference>
<feature type="transmembrane region" description="Helical" evidence="6">
    <location>
        <begin position="100"/>
        <end position="123"/>
    </location>
</feature>
<organism evidence="7 8">
    <name type="scientific">Lactonifactor longoviformis DSM 17459</name>
    <dbReference type="NCBI Taxonomy" id="1122155"/>
    <lineage>
        <taxon>Bacteria</taxon>
        <taxon>Bacillati</taxon>
        <taxon>Bacillota</taxon>
        <taxon>Clostridia</taxon>
        <taxon>Eubacteriales</taxon>
        <taxon>Clostridiaceae</taxon>
        <taxon>Lactonifactor</taxon>
    </lineage>
</organism>
<feature type="transmembrane region" description="Helical" evidence="6">
    <location>
        <begin position="51"/>
        <end position="70"/>
    </location>
</feature>
<keyword evidence="3 6" id="KW-0812">Transmembrane</keyword>
<feature type="transmembrane region" description="Helical" evidence="6">
    <location>
        <begin position="168"/>
        <end position="190"/>
    </location>
</feature>
<evidence type="ECO:0000313" key="7">
    <source>
        <dbReference type="EMBL" id="SHF39616.1"/>
    </source>
</evidence>
<feature type="transmembrane region" description="Helical" evidence="6">
    <location>
        <begin position="20"/>
        <end position="39"/>
    </location>
</feature>
<dbReference type="GO" id="GO:0022857">
    <property type="term" value="F:transmembrane transporter activity"/>
    <property type="evidence" value="ECO:0007669"/>
    <property type="project" value="InterPro"/>
</dbReference>
<evidence type="ECO:0000256" key="6">
    <source>
        <dbReference type="SAM" id="Phobius"/>
    </source>
</evidence>
<evidence type="ECO:0000256" key="4">
    <source>
        <dbReference type="ARBA" id="ARBA00022989"/>
    </source>
</evidence>
<keyword evidence="2" id="KW-1003">Cell membrane</keyword>
<proteinExistence type="predicted"/>
<protein>
    <submittedName>
        <fullName evidence="7">Ribose transport system permease protein</fullName>
    </submittedName>
</protein>
<name>A0A1M5BB49_9CLOT</name>
<dbReference type="AlphaFoldDB" id="A0A1M5BB49"/>
<feature type="transmembrane region" description="Helical" evidence="6">
    <location>
        <begin position="77"/>
        <end position="94"/>
    </location>
</feature>
<dbReference type="OrthoDB" id="9815820at2"/>
<dbReference type="InterPro" id="IPR001851">
    <property type="entry name" value="ABC_transp_permease"/>
</dbReference>
<feature type="transmembrane region" description="Helical" evidence="6">
    <location>
        <begin position="300"/>
        <end position="319"/>
    </location>
</feature>
<dbReference type="PANTHER" id="PTHR32196:SF72">
    <property type="entry name" value="RIBOSE IMPORT PERMEASE PROTEIN RBSC"/>
    <property type="match status" value="1"/>
</dbReference>
<feature type="transmembrane region" description="Helical" evidence="6">
    <location>
        <begin position="211"/>
        <end position="233"/>
    </location>
</feature>
<dbReference type="GO" id="GO:0005886">
    <property type="term" value="C:plasma membrane"/>
    <property type="evidence" value="ECO:0007669"/>
    <property type="project" value="UniProtKB-SubCell"/>
</dbReference>
<evidence type="ECO:0000256" key="2">
    <source>
        <dbReference type="ARBA" id="ARBA00022475"/>
    </source>
</evidence>
<keyword evidence="5 6" id="KW-0472">Membrane</keyword>
<comment type="subcellular location">
    <subcellularLocation>
        <location evidence="1">Cell membrane</location>
        <topology evidence="1">Multi-pass membrane protein</topology>
    </subcellularLocation>
</comment>
<evidence type="ECO:0000256" key="1">
    <source>
        <dbReference type="ARBA" id="ARBA00004651"/>
    </source>
</evidence>
<keyword evidence="8" id="KW-1185">Reference proteome</keyword>
<dbReference type="STRING" id="1122155.SAMN02745158_03580"/>
<sequence>MSREQTGIKKELIIKNIFRVKEIGIMIPTILLIIIVQMVNPLFLTKLNVLSILRSSGYMLIPALGMTLILISGGLDLSVGSVYGLGGVVTAYFLTNGVPIFPSVLLGLLSGMACGILNGVVIVKLKIPPIMMTLGMYYMARGLVYVITQGTPIFPLPEAFKAIEQQNMILGIPTAVVCAMILAAVFFIIMRYTVYGRKIYAIGGNIETARVAGINIDAIMISLYAIIGTLSALDGVLMSSRLGSGQPSAGTGYELQVIAAVVIGGTSTYGGKGTLAGTVIGVIFMNILSSSMTIMKISAYWQNFVIGAALVVAVIIDQIKRSKTAED</sequence>
<dbReference type="Proteomes" id="UP000184245">
    <property type="component" value="Unassembled WGS sequence"/>
</dbReference>
<gene>
    <name evidence="7" type="ORF">SAMN02745158_03580</name>
</gene>
<feature type="transmembrane region" description="Helical" evidence="6">
    <location>
        <begin position="275"/>
        <end position="294"/>
    </location>
</feature>
<keyword evidence="4 6" id="KW-1133">Transmembrane helix</keyword>
<dbReference type="EMBL" id="FQVI01000025">
    <property type="protein sequence ID" value="SHF39616.1"/>
    <property type="molecule type" value="Genomic_DNA"/>
</dbReference>
<dbReference type="RefSeq" id="WP_072854145.1">
    <property type="nucleotide sequence ID" value="NZ_FQVI01000025.1"/>
</dbReference>
<reference evidence="7 8" key="1">
    <citation type="submission" date="2016-11" db="EMBL/GenBank/DDBJ databases">
        <authorList>
            <person name="Jaros S."/>
            <person name="Januszkiewicz K."/>
            <person name="Wedrychowicz H."/>
        </authorList>
    </citation>
    <scope>NUCLEOTIDE SEQUENCE [LARGE SCALE GENOMIC DNA]</scope>
    <source>
        <strain evidence="7 8">DSM 17459</strain>
    </source>
</reference>
<accession>A0A1M5BB49</accession>
<dbReference type="Pfam" id="PF02653">
    <property type="entry name" value="BPD_transp_2"/>
    <property type="match status" value="1"/>
</dbReference>
<evidence type="ECO:0000256" key="5">
    <source>
        <dbReference type="ARBA" id="ARBA00023136"/>
    </source>
</evidence>